<name>A0ABZ2L5L0_9BACT</name>
<gene>
    <name evidence="2" type="ORF">LVJ94_51100</name>
</gene>
<feature type="signal peptide" evidence="1">
    <location>
        <begin position="1"/>
        <end position="23"/>
    </location>
</feature>
<dbReference type="Gene3D" id="3.30.40.240">
    <property type="entry name" value="Transglutaminase elicitor, body domain"/>
    <property type="match status" value="1"/>
</dbReference>
<evidence type="ECO:0000313" key="3">
    <source>
        <dbReference type="Proteomes" id="UP001374803"/>
    </source>
</evidence>
<keyword evidence="1" id="KW-0732">Signal</keyword>
<organism evidence="2 3">
    <name type="scientific">Pendulispora rubella</name>
    <dbReference type="NCBI Taxonomy" id="2741070"/>
    <lineage>
        <taxon>Bacteria</taxon>
        <taxon>Pseudomonadati</taxon>
        <taxon>Myxococcota</taxon>
        <taxon>Myxococcia</taxon>
        <taxon>Myxococcales</taxon>
        <taxon>Sorangiineae</taxon>
        <taxon>Pendulisporaceae</taxon>
        <taxon>Pendulispora</taxon>
    </lineage>
</organism>
<feature type="chain" id="PRO_5046763817" evidence="1">
    <location>
        <begin position="24"/>
        <end position="398"/>
    </location>
</feature>
<evidence type="ECO:0000313" key="2">
    <source>
        <dbReference type="EMBL" id="WXB05233.1"/>
    </source>
</evidence>
<dbReference type="RefSeq" id="WP_394834876.1">
    <property type="nucleotide sequence ID" value="NZ_CP089929.1"/>
</dbReference>
<dbReference type="PROSITE" id="PS51257">
    <property type="entry name" value="PROKAR_LIPOPROTEIN"/>
    <property type="match status" value="1"/>
</dbReference>
<evidence type="ECO:0000256" key="1">
    <source>
        <dbReference type="SAM" id="SignalP"/>
    </source>
</evidence>
<dbReference type="Proteomes" id="UP001374803">
    <property type="component" value="Chromosome"/>
</dbReference>
<keyword evidence="3" id="KW-1185">Reference proteome</keyword>
<dbReference type="EMBL" id="CP089983">
    <property type="protein sequence ID" value="WXB05233.1"/>
    <property type="molecule type" value="Genomic_DNA"/>
</dbReference>
<dbReference type="Pfam" id="PF16683">
    <property type="entry name" value="TGase_elicitor"/>
    <property type="match status" value="1"/>
</dbReference>
<reference evidence="2" key="1">
    <citation type="submission" date="2021-12" db="EMBL/GenBank/DDBJ databases">
        <title>Discovery of the Pendulisporaceae a myxobacterial family with distinct sporulation behavior and unique specialized metabolism.</title>
        <authorList>
            <person name="Garcia R."/>
            <person name="Popoff A."/>
            <person name="Bader C.D."/>
            <person name="Loehr J."/>
            <person name="Walesch S."/>
            <person name="Walt C."/>
            <person name="Boldt J."/>
            <person name="Bunk B."/>
            <person name="Haeckl F.J.F.P.J."/>
            <person name="Gunesch A.P."/>
            <person name="Birkelbach J."/>
            <person name="Nuebel U."/>
            <person name="Pietschmann T."/>
            <person name="Bach T."/>
            <person name="Mueller R."/>
        </authorList>
    </citation>
    <scope>NUCLEOTIDE SEQUENCE</scope>
    <source>
        <strain evidence="2">MSr11367</strain>
    </source>
</reference>
<proteinExistence type="predicted"/>
<accession>A0ABZ2L5L0</accession>
<protein>
    <submittedName>
        <fullName evidence="2">Uncharacterized protein</fullName>
    </submittedName>
</protein>
<dbReference type="InterPro" id="IPR032048">
    <property type="entry name" value="TGase_elicitor"/>
</dbReference>
<sequence length="398" mass="43045">MKQGFVVALPLALVAVSACSVQTSDGTSQERTGSAEQPEVWSANDDPALFGVRLERAAATLPRKGEAAQTPWAGSYWPAYNDSINYRWEGANSLSPSEKYEVAFGVSGVQDQVAVSNGVESRSAGEACTSNADCTDGSRCGKRNGASNGRCVLTWAGICHGWTPAAILVPEPKHDVIENGVTFKVQDIKALLSMLYTEADTQMVSLRCYQDSSELSRDKYGRPPSRCRDTNPGTLHLLLTNYLGLRKQSFAEDRTFDSQVWNQPIRGYEIKEQKPVTAEEANRLVMGASSSPIPTAYAFNSGAASLLHVKTRVTYIGESDPNEGNLSSSIDQYTFSDNYDYVLELDARGAIIGGEWVGHSKKAHPDFLWLPKAAPTVSVSGISPEHVKKLADASIANP</sequence>